<feature type="transmembrane region" description="Helical" evidence="6">
    <location>
        <begin position="729"/>
        <end position="748"/>
    </location>
</feature>
<feature type="domain" description="ABC3 transporter permease C-terminal" evidence="7">
    <location>
        <begin position="732"/>
        <end position="848"/>
    </location>
</feature>
<feature type="transmembrane region" description="Helical" evidence="6">
    <location>
        <begin position="428"/>
        <end position="449"/>
    </location>
</feature>
<dbReference type="InterPro" id="IPR025857">
    <property type="entry name" value="MacB_PCD"/>
</dbReference>
<sequence>MKLLYKDAILKIKESFGRFLSVLLIVALGVGFFAGLREATPDMFYTLDHYYDEHNLMDFKIVSTAGLTVDDVRSLKELEHVEKVVPSYSLDALEEGNAVRVHSLEDDINQVELIDGRMPTEKNECLADNKHYKVGDTITLDSENVGNQLEEIEYRVVGTVDSVLYVGVEKGISTVGNGKLNSFLFVPKENFKTPYYTEVYLTAKNTKEKESYSKAYEEEREYLNQELLELKPIRETKRYEELKEQAASQILLLEQSIASQRQKITEMTQYGIRPSQAEREIWNQQIQLMEEQVTLAKQELETLPKPEWYLLDRTDQTGYTALRDDINKVDAIAQVFPVFFILVAALMCFNTMTRMIEEERTQIGILSSLGYSRLKIIHSYIFYVLIATILGVTIGLLVGYTTIPNIIYNIYHTNYILPDLIVQVKWGPFALIVGITILLMCVVTIFAVMKELSEKPAVLLRPKAPKMGKKVLLERVPILWKHFTFTWKVTSRNIFRYKKRVFMTIIGILGCTALLLTGFGLRDDINRLGDLQYGELIHYDAIVGLKTPATTIEPELHQVLETSKVEKTIPLYQETMKFYAGEENHDVYMMAMPSDRDISDFITLRSQDDQKKVELKDDGVVITEKMAQLLGAEKDGFIKVRNSQNELFVLHVTDIVENYTMHYIYMNEVYYREIFGSDMEYNVIMIKGLDVKEDAFAQDLINSGTVTSVNFTSDNTALFDRMVDGLNQIIYLIIIAASMLAFVVLYNLTAINIMERMREIATLKVLGFYDKEVSSYVYRETFLLTVLGSFIGLIVGIALHRYVMLVAETDDIMFLKQIEPLSYLYAFVITILLSAVIQIFTYFKLKKIDMISSLKSVE</sequence>
<keyword evidence="2" id="KW-1003">Cell membrane</keyword>
<keyword evidence="5 6" id="KW-0472">Membrane</keyword>
<evidence type="ECO:0000256" key="2">
    <source>
        <dbReference type="ARBA" id="ARBA00022475"/>
    </source>
</evidence>
<reference evidence="9" key="2">
    <citation type="journal article" date="2021" name="PeerJ">
        <title>Extensive microbial diversity within the chicken gut microbiome revealed by metagenomics and culture.</title>
        <authorList>
            <person name="Gilroy R."/>
            <person name="Ravi A."/>
            <person name="Getino M."/>
            <person name="Pursley I."/>
            <person name="Horton D.L."/>
            <person name="Alikhan N.F."/>
            <person name="Baker D."/>
            <person name="Gharbi K."/>
            <person name="Hall N."/>
            <person name="Watson M."/>
            <person name="Adriaenssens E.M."/>
            <person name="Foster-Nyarko E."/>
            <person name="Jarju S."/>
            <person name="Secka A."/>
            <person name="Antonio M."/>
            <person name="Oren A."/>
            <person name="Chaudhuri R.R."/>
            <person name="La Ragione R."/>
            <person name="Hildebrand F."/>
            <person name="Pallen M.J."/>
        </authorList>
    </citation>
    <scope>NUCLEOTIDE SEQUENCE</scope>
    <source>
        <strain evidence="9">CHK197-8231</strain>
    </source>
</reference>
<evidence type="ECO:0000313" key="9">
    <source>
        <dbReference type="EMBL" id="HIU22148.1"/>
    </source>
</evidence>
<gene>
    <name evidence="9" type="ORF">IAD49_01060</name>
</gene>
<evidence type="ECO:0000313" key="10">
    <source>
        <dbReference type="Proteomes" id="UP000824087"/>
    </source>
</evidence>
<name>A0A9D1L3P8_9BACT</name>
<dbReference type="InterPro" id="IPR003838">
    <property type="entry name" value="ABC3_permease_C"/>
</dbReference>
<feature type="domain" description="MacB-like periplasmic core" evidence="8">
    <location>
        <begin position="21"/>
        <end position="211"/>
    </location>
</feature>
<dbReference type="Pfam" id="PF02687">
    <property type="entry name" value="FtsX"/>
    <property type="match status" value="2"/>
</dbReference>
<comment type="caution">
    <text evidence="9">The sequence shown here is derived from an EMBL/GenBank/DDBJ whole genome shotgun (WGS) entry which is preliminary data.</text>
</comment>
<evidence type="ECO:0000256" key="6">
    <source>
        <dbReference type="SAM" id="Phobius"/>
    </source>
</evidence>
<feature type="transmembrane region" description="Helical" evidence="6">
    <location>
        <begin position="781"/>
        <end position="803"/>
    </location>
</feature>
<protein>
    <submittedName>
        <fullName evidence="9">FtsX-like permease family protein</fullName>
    </submittedName>
</protein>
<proteinExistence type="predicted"/>
<dbReference type="Proteomes" id="UP000824087">
    <property type="component" value="Unassembled WGS sequence"/>
</dbReference>
<evidence type="ECO:0000256" key="5">
    <source>
        <dbReference type="ARBA" id="ARBA00023136"/>
    </source>
</evidence>
<evidence type="ECO:0000259" key="7">
    <source>
        <dbReference type="Pfam" id="PF02687"/>
    </source>
</evidence>
<keyword evidence="4 6" id="KW-1133">Transmembrane helix</keyword>
<evidence type="ECO:0000256" key="3">
    <source>
        <dbReference type="ARBA" id="ARBA00022692"/>
    </source>
</evidence>
<dbReference type="Pfam" id="PF12704">
    <property type="entry name" value="MacB_PCD"/>
    <property type="match status" value="1"/>
</dbReference>
<dbReference type="GO" id="GO:0005886">
    <property type="term" value="C:plasma membrane"/>
    <property type="evidence" value="ECO:0007669"/>
    <property type="project" value="UniProtKB-SubCell"/>
</dbReference>
<evidence type="ECO:0000259" key="8">
    <source>
        <dbReference type="Pfam" id="PF12704"/>
    </source>
</evidence>
<feature type="transmembrane region" description="Helical" evidence="6">
    <location>
        <begin position="380"/>
        <end position="408"/>
    </location>
</feature>
<feature type="domain" description="ABC3 transporter permease C-terminal" evidence="7">
    <location>
        <begin position="335"/>
        <end position="450"/>
    </location>
</feature>
<evidence type="ECO:0000256" key="4">
    <source>
        <dbReference type="ARBA" id="ARBA00022989"/>
    </source>
</evidence>
<evidence type="ECO:0000256" key="1">
    <source>
        <dbReference type="ARBA" id="ARBA00004651"/>
    </source>
</evidence>
<dbReference type="PANTHER" id="PTHR30287">
    <property type="entry name" value="MEMBRANE COMPONENT OF PREDICTED ABC SUPERFAMILY METABOLITE UPTAKE TRANSPORTER"/>
    <property type="match status" value="1"/>
</dbReference>
<feature type="transmembrane region" description="Helical" evidence="6">
    <location>
        <begin position="331"/>
        <end position="352"/>
    </location>
</feature>
<feature type="transmembrane region" description="Helical" evidence="6">
    <location>
        <begin position="823"/>
        <end position="843"/>
    </location>
</feature>
<dbReference type="AlphaFoldDB" id="A0A9D1L3P8"/>
<dbReference type="EMBL" id="DVML01000007">
    <property type="protein sequence ID" value="HIU22148.1"/>
    <property type="molecule type" value="Genomic_DNA"/>
</dbReference>
<keyword evidence="3 6" id="KW-0812">Transmembrane</keyword>
<comment type="subcellular location">
    <subcellularLocation>
        <location evidence="1">Cell membrane</location>
        <topology evidence="1">Multi-pass membrane protein</topology>
    </subcellularLocation>
</comment>
<organism evidence="9 10">
    <name type="scientific">Candidatus Fimihabitans intestinipullorum</name>
    <dbReference type="NCBI Taxonomy" id="2840820"/>
    <lineage>
        <taxon>Bacteria</taxon>
        <taxon>Bacillati</taxon>
        <taxon>Mycoplasmatota</taxon>
        <taxon>Mycoplasmatota incertae sedis</taxon>
        <taxon>Candidatus Fimihabitans</taxon>
    </lineage>
</organism>
<dbReference type="InterPro" id="IPR038766">
    <property type="entry name" value="Membrane_comp_ABC_pdt"/>
</dbReference>
<feature type="transmembrane region" description="Helical" evidence="6">
    <location>
        <begin position="16"/>
        <end position="36"/>
    </location>
</feature>
<reference evidence="9" key="1">
    <citation type="submission" date="2020-10" db="EMBL/GenBank/DDBJ databases">
        <authorList>
            <person name="Gilroy R."/>
        </authorList>
    </citation>
    <scope>NUCLEOTIDE SEQUENCE</scope>
    <source>
        <strain evidence="9">CHK197-8231</strain>
    </source>
</reference>
<feature type="transmembrane region" description="Helical" evidence="6">
    <location>
        <begin position="501"/>
        <end position="521"/>
    </location>
</feature>
<accession>A0A9D1L3P8</accession>
<dbReference type="PANTHER" id="PTHR30287:SF1">
    <property type="entry name" value="INNER MEMBRANE PROTEIN"/>
    <property type="match status" value="1"/>
</dbReference>